<dbReference type="InterPro" id="IPR003960">
    <property type="entry name" value="ATPase_AAA_CS"/>
</dbReference>
<dbReference type="InterPro" id="IPR027417">
    <property type="entry name" value="P-loop_NTPase"/>
</dbReference>
<dbReference type="SMART" id="SM00382">
    <property type="entry name" value="AAA"/>
    <property type="match status" value="1"/>
</dbReference>
<keyword evidence="5" id="KW-0067">ATP-binding</keyword>
<dbReference type="SMART" id="SM00745">
    <property type="entry name" value="MIT"/>
    <property type="match status" value="1"/>
</dbReference>
<reference evidence="10" key="1">
    <citation type="submission" date="2022-05" db="EMBL/GenBank/DDBJ databases">
        <title>The Musa troglodytarum L. genome provides insights into the mechanism of non-climacteric behaviour and enrichment of carotenoids.</title>
        <authorList>
            <person name="Wang J."/>
        </authorList>
    </citation>
    <scope>NUCLEOTIDE SEQUENCE</scope>
    <source>
        <tissue evidence="10">Leaf</tissue>
    </source>
</reference>
<evidence type="ECO:0000259" key="9">
    <source>
        <dbReference type="SMART" id="SM00745"/>
    </source>
</evidence>
<keyword evidence="4" id="KW-0967">Endosome</keyword>
<evidence type="ECO:0000256" key="2">
    <source>
        <dbReference type="ARBA" id="ARBA00006914"/>
    </source>
</evidence>
<dbReference type="PANTHER" id="PTHR36725">
    <property type="entry name" value="SENESCENCE-ASSOCIATED PROTEIN AAF, CHLOROLPLASTIC"/>
    <property type="match status" value="1"/>
</dbReference>
<dbReference type="PANTHER" id="PTHR36725:SF1">
    <property type="entry name" value="SENESCENCE-ASSOCIATED PROTEIN AAF, CHLOROLPLASTIC"/>
    <property type="match status" value="1"/>
</dbReference>
<dbReference type="InterPro" id="IPR045253">
    <property type="entry name" value="VPS4_MIT"/>
</dbReference>
<dbReference type="InterPro" id="IPR036181">
    <property type="entry name" value="MIT_dom_sf"/>
</dbReference>
<dbReference type="AlphaFoldDB" id="A0A9E7FCU0"/>
<gene>
    <name evidence="10" type="ORF">MUK42_00381</name>
</gene>
<dbReference type="Pfam" id="PF09336">
    <property type="entry name" value="Vps4_C"/>
    <property type="match status" value="1"/>
</dbReference>
<keyword evidence="6" id="KW-0472">Membrane</keyword>
<dbReference type="InterPro" id="IPR016024">
    <property type="entry name" value="ARM-type_fold"/>
</dbReference>
<dbReference type="SUPFAM" id="SSF116846">
    <property type="entry name" value="MIT domain"/>
    <property type="match status" value="1"/>
</dbReference>
<dbReference type="Pfam" id="PF00004">
    <property type="entry name" value="AAA"/>
    <property type="match status" value="1"/>
</dbReference>
<dbReference type="GO" id="GO:0034599">
    <property type="term" value="P:cellular response to oxidative stress"/>
    <property type="evidence" value="ECO:0007669"/>
    <property type="project" value="TreeGrafter"/>
</dbReference>
<dbReference type="CDD" id="cd19521">
    <property type="entry name" value="RecA-like_VPS4"/>
    <property type="match status" value="1"/>
</dbReference>
<dbReference type="InterPro" id="IPR003959">
    <property type="entry name" value="ATPase_AAA_core"/>
</dbReference>
<dbReference type="InterPro" id="IPR015415">
    <property type="entry name" value="Spast_Vps4_C"/>
</dbReference>
<evidence type="ECO:0000256" key="3">
    <source>
        <dbReference type="ARBA" id="ARBA00022741"/>
    </source>
</evidence>
<dbReference type="Gene3D" id="1.10.8.60">
    <property type="match status" value="1"/>
</dbReference>
<dbReference type="Gene3D" id="3.40.50.300">
    <property type="entry name" value="P-loop containing nucleotide triphosphate hydrolases"/>
    <property type="match status" value="1"/>
</dbReference>
<dbReference type="Pfam" id="PF17862">
    <property type="entry name" value="AAA_lid_3"/>
    <property type="match status" value="1"/>
</dbReference>
<dbReference type="GO" id="GO:0016887">
    <property type="term" value="F:ATP hydrolysis activity"/>
    <property type="evidence" value="ECO:0007669"/>
    <property type="project" value="InterPro"/>
</dbReference>
<accession>A0A9E7FCU0</accession>
<dbReference type="Pfam" id="PF04212">
    <property type="entry name" value="MIT"/>
    <property type="match status" value="1"/>
</dbReference>
<dbReference type="EMBL" id="CP097505">
    <property type="protein sequence ID" value="URD91842.1"/>
    <property type="molecule type" value="Genomic_DNA"/>
</dbReference>
<dbReference type="InterPro" id="IPR003593">
    <property type="entry name" value="AAA+_ATPase"/>
</dbReference>
<sequence>MYSNFKEQAIEYVKQAVHEDNAGNYVKAFPLYMNALEYFRTHLKYEKNPKIKEAITQKFTEYLRRAEEIRAVLDEGGSGPAANGDAAVATRPKTKPKDGDGNGGEDPDQAKLRAGLTSAIITEKPNVKWNDVAGLESAKQALQEAVILPVKFPQFFTGKRRPWRAFLLYGPPGTGKSYLAKAVATEAESTFFSISSSDLVSKWMGESEKLVSNLFQMARENAPSIIFIDEIDSLCGQRGEGNESEASRRIKTELLVQMQGVGNNDQKVLVLAATNTPYALDQAIRRRFDKRIYIPLPDLKARQHMFKVHLGDTPHNLTESDFENLARHTEGFSGSDIAVCVKDVLFEPVRKAQDAMHFYKSDDGMWLPCGPRHPGAVQITLQDLAAKGLAAKILPPPITKTDFDKVLARQRPTVSKADLEVHERFTKDCIQLSTTMASKVSGRVTVSEQRGFLCSFSNSRHHIGSAPMSKTIDFKKLCHGQFWSARICSSFEGFWRMSPQYYMHSKSHKVICYSTGTRSSETKECARSSEDCENASRDHLEDGHCGGYASHSSQGLAEACRFVYNDAKYVNERARNDIILLSRGITRLNDRARQDVAVLGLGFLKLDARARKDTEKIKIDLGVKEKAAHLHHIATILKRAADKHWSDGALEADLRRANVILRRRAMEDAYMALKFIRNIHDMMANKSYQMPPKEGCFLMSDKMGFITLEKNGKALDLFAGEVTTDRIHAIEDAYLSMASALFEADGIDYTDPEELELLVATLIDLDAMDGKSSVSLLAECSSSPDVNTRKALANALATAPSMWILGNAGMGALQRLAQDSNHAVAAAASKAINELKQQWELEEGDSLRFMMNQFSQEEDIDDTNEEADS</sequence>
<evidence type="ECO:0000256" key="4">
    <source>
        <dbReference type="ARBA" id="ARBA00022753"/>
    </source>
</evidence>
<dbReference type="GO" id="GO:0010008">
    <property type="term" value="C:endosome membrane"/>
    <property type="evidence" value="ECO:0007669"/>
    <property type="project" value="UniProtKB-SubCell"/>
</dbReference>
<dbReference type="PROSITE" id="PS00674">
    <property type="entry name" value="AAA"/>
    <property type="match status" value="1"/>
</dbReference>
<evidence type="ECO:0000256" key="1">
    <source>
        <dbReference type="ARBA" id="ARBA00004481"/>
    </source>
</evidence>
<dbReference type="FunFam" id="1.10.8.60:FF:000015">
    <property type="entry name" value="vacuolar protein sorting-associated protein 4A"/>
    <property type="match status" value="1"/>
</dbReference>
<feature type="domain" description="MIT" evidence="9">
    <location>
        <begin position="2"/>
        <end position="80"/>
    </location>
</feature>
<dbReference type="Proteomes" id="UP001055439">
    <property type="component" value="Chromosome 3"/>
</dbReference>
<dbReference type="GO" id="GO:0010150">
    <property type="term" value="P:leaf senescence"/>
    <property type="evidence" value="ECO:0007669"/>
    <property type="project" value="InterPro"/>
</dbReference>
<protein>
    <submittedName>
        <fullName evidence="10">Vacuolar protein sorting-associated protein</fullName>
    </submittedName>
</protein>
<comment type="subcellular location">
    <subcellularLocation>
        <location evidence="1">Endosome membrane</location>
        <topology evidence="1">Peripheral membrane protein</topology>
    </subcellularLocation>
</comment>
<evidence type="ECO:0000313" key="11">
    <source>
        <dbReference type="Proteomes" id="UP001055439"/>
    </source>
</evidence>
<dbReference type="GO" id="GO:0009507">
    <property type="term" value="C:chloroplast"/>
    <property type="evidence" value="ECO:0007669"/>
    <property type="project" value="TreeGrafter"/>
</dbReference>
<proteinExistence type="inferred from homology"/>
<evidence type="ECO:0000256" key="7">
    <source>
        <dbReference type="SAM" id="MobiDB-lite"/>
    </source>
</evidence>
<dbReference type="FunFam" id="1.20.58.80:FF:000007">
    <property type="entry name" value="Suppressor of K+ transport growth defect 1"/>
    <property type="match status" value="1"/>
</dbReference>
<evidence type="ECO:0000256" key="6">
    <source>
        <dbReference type="ARBA" id="ARBA00023136"/>
    </source>
</evidence>
<dbReference type="Gene3D" id="1.20.58.80">
    <property type="entry name" value="Phosphotransferase system, lactose/cellobiose-type IIA subunit"/>
    <property type="match status" value="1"/>
</dbReference>
<comment type="similarity">
    <text evidence="2">Belongs to the AAA ATPase family.</text>
</comment>
<name>A0A9E7FCU0_9LILI</name>
<dbReference type="OrthoDB" id="600961at2759"/>
<keyword evidence="11" id="KW-1185">Reference proteome</keyword>
<feature type="region of interest" description="Disordered" evidence="7">
    <location>
        <begin position="74"/>
        <end position="110"/>
    </location>
</feature>
<dbReference type="GO" id="GO:0005524">
    <property type="term" value="F:ATP binding"/>
    <property type="evidence" value="ECO:0007669"/>
    <property type="project" value="UniProtKB-KW"/>
</dbReference>
<dbReference type="FunFam" id="3.40.50.300:FF:000043">
    <property type="entry name" value="Vacuolar protein sorting-associated protein 4"/>
    <property type="match status" value="1"/>
</dbReference>
<organism evidence="10 11">
    <name type="scientific">Musa troglodytarum</name>
    <name type="common">fe'i banana</name>
    <dbReference type="NCBI Taxonomy" id="320322"/>
    <lineage>
        <taxon>Eukaryota</taxon>
        <taxon>Viridiplantae</taxon>
        <taxon>Streptophyta</taxon>
        <taxon>Embryophyta</taxon>
        <taxon>Tracheophyta</taxon>
        <taxon>Spermatophyta</taxon>
        <taxon>Magnoliopsida</taxon>
        <taxon>Liliopsida</taxon>
        <taxon>Zingiberales</taxon>
        <taxon>Musaceae</taxon>
        <taxon>Musa</taxon>
    </lineage>
</organism>
<dbReference type="InterPro" id="IPR044973">
    <property type="entry name" value="AAF-like"/>
</dbReference>
<evidence type="ECO:0000256" key="5">
    <source>
        <dbReference type="ARBA" id="ARBA00022840"/>
    </source>
</evidence>
<dbReference type="SUPFAM" id="SSF52540">
    <property type="entry name" value="P-loop containing nucleoside triphosphate hydrolases"/>
    <property type="match status" value="1"/>
</dbReference>
<dbReference type="InterPro" id="IPR007330">
    <property type="entry name" value="MIT_dom"/>
</dbReference>
<dbReference type="InterPro" id="IPR041569">
    <property type="entry name" value="AAA_lid_3"/>
</dbReference>
<feature type="domain" description="AAA+ ATPase" evidence="8">
    <location>
        <begin position="162"/>
        <end position="298"/>
    </location>
</feature>
<dbReference type="SUPFAM" id="SSF48371">
    <property type="entry name" value="ARM repeat"/>
    <property type="match status" value="1"/>
</dbReference>
<keyword evidence="3" id="KW-0547">Nucleotide-binding</keyword>
<evidence type="ECO:0000313" key="10">
    <source>
        <dbReference type="EMBL" id="URD91842.1"/>
    </source>
</evidence>
<dbReference type="CDD" id="cd02678">
    <property type="entry name" value="MIT_VPS4"/>
    <property type="match status" value="1"/>
</dbReference>
<evidence type="ECO:0000259" key="8">
    <source>
        <dbReference type="SMART" id="SM00382"/>
    </source>
</evidence>